<dbReference type="Proteomes" id="UP000529417">
    <property type="component" value="Unassembled WGS sequence"/>
</dbReference>
<dbReference type="EMBL" id="JACBXS010000028">
    <property type="protein sequence ID" value="NYS25909.1"/>
    <property type="molecule type" value="Genomic_DNA"/>
</dbReference>
<gene>
    <name evidence="1" type="ORF">HUK65_13005</name>
</gene>
<comment type="caution">
    <text evidence="1">The sequence shown here is derived from an EMBL/GenBank/DDBJ whole genome shotgun (WGS) entry which is preliminary data.</text>
</comment>
<accession>A0A7Z0KZ23</accession>
<evidence type="ECO:0000313" key="1">
    <source>
        <dbReference type="EMBL" id="NYS25909.1"/>
    </source>
</evidence>
<dbReference type="AlphaFoldDB" id="A0A7Z0KZ23"/>
<keyword evidence="2" id="KW-1185">Reference proteome</keyword>
<proteinExistence type="predicted"/>
<sequence length="83" mass="9127">MIPAALPRPDFNIHRDIPVLRAAVRLESVHQPRWIFLDAEADLSGISRTNTSVETGVRIDSIASGLSEVNMIGILLGNMQEYA</sequence>
<evidence type="ECO:0000313" key="2">
    <source>
        <dbReference type="Proteomes" id="UP000529417"/>
    </source>
</evidence>
<organism evidence="1 2">
    <name type="scientific">Rhabdonatronobacter sediminivivens</name>
    <dbReference type="NCBI Taxonomy" id="2743469"/>
    <lineage>
        <taxon>Bacteria</taxon>
        <taxon>Pseudomonadati</taxon>
        <taxon>Pseudomonadota</taxon>
        <taxon>Alphaproteobacteria</taxon>
        <taxon>Rhodobacterales</taxon>
        <taxon>Paracoccaceae</taxon>
        <taxon>Rhabdonatronobacter</taxon>
    </lineage>
</organism>
<name>A0A7Z0KZ23_9RHOB</name>
<protein>
    <submittedName>
        <fullName evidence="1">Uncharacterized protein</fullName>
    </submittedName>
</protein>
<reference evidence="1 2" key="1">
    <citation type="journal article" date="2000" name="Arch. Microbiol.">
        <title>Rhodobaca bogoriensis gen. nov. and sp. nov., an alkaliphilic purple nonsulfur bacterium from African Rift Valley soda lakes.</title>
        <authorList>
            <person name="Milford A.D."/>
            <person name="Achenbach L.A."/>
            <person name="Jung D.O."/>
            <person name="Madigan M.T."/>
        </authorList>
    </citation>
    <scope>NUCLEOTIDE SEQUENCE [LARGE SCALE GENOMIC DNA]</scope>
    <source>
        <strain evidence="1 2">2376</strain>
    </source>
</reference>